<dbReference type="Proteomes" id="UP001556637">
    <property type="component" value="Unassembled WGS sequence"/>
</dbReference>
<dbReference type="Pfam" id="PF00149">
    <property type="entry name" value="Metallophos"/>
    <property type="match status" value="1"/>
</dbReference>
<keyword evidence="3" id="KW-1185">Reference proteome</keyword>
<dbReference type="PANTHER" id="PTHR42850:SF7">
    <property type="entry name" value="BIS(5'-NUCLEOSYL)-TETRAPHOSPHATASE PRPE [ASYMMETRICAL]"/>
    <property type="match status" value="1"/>
</dbReference>
<evidence type="ECO:0000313" key="3">
    <source>
        <dbReference type="Proteomes" id="UP001556637"/>
    </source>
</evidence>
<dbReference type="EMBL" id="JBAKFF010000001">
    <property type="protein sequence ID" value="MEX0430387.1"/>
    <property type="molecule type" value="Genomic_DNA"/>
</dbReference>
<dbReference type="PANTHER" id="PTHR42850">
    <property type="entry name" value="METALLOPHOSPHOESTERASE"/>
    <property type="match status" value="1"/>
</dbReference>
<dbReference type="InterPro" id="IPR050126">
    <property type="entry name" value="Ap4A_hydrolase"/>
</dbReference>
<dbReference type="SUPFAM" id="SSF56300">
    <property type="entry name" value="Metallo-dependent phosphatases"/>
    <property type="match status" value="1"/>
</dbReference>
<feature type="domain" description="Calcineurin-like phosphoesterase" evidence="1">
    <location>
        <begin position="4"/>
        <end position="132"/>
    </location>
</feature>
<dbReference type="Gene3D" id="3.60.21.10">
    <property type="match status" value="1"/>
</dbReference>
<dbReference type="InterPro" id="IPR006186">
    <property type="entry name" value="Ser/Thr-sp_prot-phosphatase"/>
</dbReference>
<proteinExistence type="predicted"/>
<dbReference type="InterPro" id="IPR029052">
    <property type="entry name" value="Metallo-depent_PP-like"/>
</dbReference>
<dbReference type="InterPro" id="IPR004843">
    <property type="entry name" value="Calcineurin-like_PHP"/>
</dbReference>
<gene>
    <name evidence="2" type="ORF">V6X30_03090</name>
</gene>
<comment type="caution">
    <text evidence="2">The sequence shown here is derived from an EMBL/GenBank/DDBJ whole genome shotgun (WGS) entry which is preliminary data.</text>
</comment>
<evidence type="ECO:0000313" key="2">
    <source>
        <dbReference type="EMBL" id="MEX0430387.1"/>
    </source>
</evidence>
<dbReference type="RefSeq" id="WP_367983175.1">
    <property type="nucleotide sequence ID" value="NZ_JBAKFF010000001.1"/>
</dbReference>
<reference evidence="2 3" key="1">
    <citation type="submission" date="2024-02" db="EMBL/GenBank/DDBJ databases">
        <title>New especies of Spiribacter isolated from saline water.</title>
        <authorList>
            <person name="Leon M.J."/>
            <person name="De La Haba R."/>
            <person name="Sanchez-Porro C."/>
            <person name="Ventosa A."/>
        </authorList>
    </citation>
    <scope>NUCLEOTIDE SEQUENCE [LARGE SCALE GENOMIC DNA]</scope>
    <source>
        <strain evidence="3">ag22IC4-189</strain>
    </source>
</reference>
<protein>
    <submittedName>
        <fullName evidence="2">Metallophosphoesterase</fullName>
    </submittedName>
</protein>
<name>A0ABV3T5A4_9GAMM</name>
<organism evidence="2 3">
    <name type="scientific">Spiribacter insolitus</name>
    <dbReference type="NCBI Taxonomy" id="3122417"/>
    <lineage>
        <taxon>Bacteria</taxon>
        <taxon>Pseudomonadati</taxon>
        <taxon>Pseudomonadota</taxon>
        <taxon>Gammaproteobacteria</taxon>
        <taxon>Chromatiales</taxon>
        <taxon>Ectothiorhodospiraceae</taxon>
        <taxon>Spiribacter</taxon>
    </lineage>
</organism>
<evidence type="ECO:0000259" key="1">
    <source>
        <dbReference type="Pfam" id="PF00149"/>
    </source>
</evidence>
<sequence length="307" mass="35077">MYDIIGDIHGHASRLEQLLERMGYERDADSWRHPDRQAIFVGDFIDRGPEQIATYRLVRSMIDRGAALAVMGNHEFNAVAFKTPHPEQPGERLRPHSEKNRNQHAAFLDQVGEDSALHDEMIAWFKTLPLYLDLEGLRVVHACWHDSSLETLKSHLDRQQCLHADAWPDAARKGTDAYNATETLLKGLEIPLPPGERFLDKDGHERQHIRTRWWGEGAGTYRSVAMLDDATRETLSEEPVPGDVLPGYTDEKPVFVGHYWLRGTPEPMSDRVACLDYTVTEPAPEGKLTAYRWSGDRSVNREEFVWV</sequence>
<dbReference type="PRINTS" id="PR00114">
    <property type="entry name" value="STPHPHTASE"/>
</dbReference>
<accession>A0ABV3T5A4</accession>